<evidence type="ECO:0008006" key="3">
    <source>
        <dbReference type="Google" id="ProtNLM"/>
    </source>
</evidence>
<evidence type="ECO:0000313" key="1">
    <source>
        <dbReference type="EMBL" id="KKU97359.1"/>
    </source>
</evidence>
<organism evidence="1 2">
    <name type="scientific">Candidatus Amesbacteria bacterium GW2011_GWB1_48_13</name>
    <dbReference type="NCBI Taxonomy" id="1618362"/>
    <lineage>
        <taxon>Bacteria</taxon>
        <taxon>Candidatus Amesiibacteriota</taxon>
    </lineage>
</organism>
<protein>
    <recommendedName>
        <fullName evidence="3">Maf-like protein</fullName>
    </recommendedName>
</protein>
<sequence>MTITICGSMNFLGEMRKVKAELESFGHIVYIPEPEEAGSKDNGGDYWGRYKMSRSEVKKKYNYIKKHKDLIDIADAILVINEDKNGIKHYVGANTFLEAGYAYYMNKKIYFKNPLPLQGYLTDELEAMDIVVLDGDFSKI</sequence>
<accession>A0A0G1UT26</accession>
<name>A0A0G1UT26_9BACT</name>
<gene>
    <name evidence="1" type="ORF">UY28_C0023G0008</name>
</gene>
<evidence type="ECO:0000313" key="2">
    <source>
        <dbReference type="Proteomes" id="UP000034694"/>
    </source>
</evidence>
<dbReference type="Proteomes" id="UP000034694">
    <property type="component" value="Unassembled WGS sequence"/>
</dbReference>
<comment type="caution">
    <text evidence="1">The sequence shown here is derived from an EMBL/GenBank/DDBJ whole genome shotgun (WGS) entry which is preliminary data.</text>
</comment>
<proteinExistence type="predicted"/>
<dbReference type="AlphaFoldDB" id="A0A0G1UT26"/>
<reference evidence="1 2" key="1">
    <citation type="journal article" date="2015" name="Nature">
        <title>rRNA introns, odd ribosomes, and small enigmatic genomes across a large radiation of phyla.</title>
        <authorList>
            <person name="Brown C.T."/>
            <person name="Hug L.A."/>
            <person name="Thomas B.C."/>
            <person name="Sharon I."/>
            <person name="Castelle C.J."/>
            <person name="Singh A."/>
            <person name="Wilkins M.J."/>
            <person name="Williams K.H."/>
            <person name="Banfield J.F."/>
        </authorList>
    </citation>
    <scope>NUCLEOTIDE SEQUENCE [LARGE SCALE GENOMIC DNA]</scope>
</reference>
<dbReference type="EMBL" id="LCPK01000023">
    <property type="protein sequence ID" value="KKU97359.1"/>
    <property type="molecule type" value="Genomic_DNA"/>
</dbReference>